<evidence type="ECO:0000313" key="2">
    <source>
        <dbReference type="EMBL" id="HIT38944.1"/>
    </source>
</evidence>
<reference evidence="2" key="2">
    <citation type="journal article" date="2021" name="PeerJ">
        <title>Extensive microbial diversity within the chicken gut microbiome revealed by metagenomics and culture.</title>
        <authorList>
            <person name="Gilroy R."/>
            <person name="Ravi A."/>
            <person name="Getino M."/>
            <person name="Pursley I."/>
            <person name="Horton D.L."/>
            <person name="Alikhan N.F."/>
            <person name="Baker D."/>
            <person name="Gharbi K."/>
            <person name="Hall N."/>
            <person name="Watson M."/>
            <person name="Adriaenssens E.M."/>
            <person name="Foster-Nyarko E."/>
            <person name="Jarju S."/>
            <person name="Secka A."/>
            <person name="Antonio M."/>
            <person name="Oren A."/>
            <person name="Chaudhuri R.R."/>
            <person name="La Ragione R."/>
            <person name="Hildebrand F."/>
            <person name="Pallen M.J."/>
        </authorList>
    </citation>
    <scope>NUCLEOTIDE SEQUENCE</scope>
    <source>
        <strain evidence="2">21143</strain>
    </source>
</reference>
<evidence type="ECO:0000259" key="1">
    <source>
        <dbReference type="Pfam" id="PF09413"/>
    </source>
</evidence>
<dbReference type="Proteomes" id="UP000886722">
    <property type="component" value="Unassembled WGS sequence"/>
</dbReference>
<dbReference type="Pfam" id="PF09413">
    <property type="entry name" value="DUF2007"/>
    <property type="match status" value="1"/>
</dbReference>
<dbReference type="InterPro" id="IPR018551">
    <property type="entry name" value="DUF2007"/>
</dbReference>
<comment type="caution">
    <text evidence="2">The sequence shown here is derived from an EMBL/GenBank/DDBJ whole genome shotgun (WGS) entry which is preliminary data.</text>
</comment>
<dbReference type="EMBL" id="DVKT01000020">
    <property type="protein sequence ID" value="HIT38944.1"/>
    <property type="molecule type" value="Genomic_DNA"/>
</dbReference>
<reference evidence="2" key="1">
    <citation type="submission" date="2020-10" db="EMBL/GenBank/DDBJ databases">
        <authorList>
            <person name="Gilroy R."/>
        </authorList>
    </citation>
    <scope>NUCLEOTIDE SEQUENCE</scope>
    <source>
        <strain evidence="2">21143</strain>
    </source>
</reference>
<sequence length="88" mass="10016">MTEEKKPNNDKIIVYSSYNTLSEAYEIKNMLERSGIPCFVSNENMATIYPMFDSEIGGIRLHLFEKDIQAANEILNTAASNGEHQKEE</sequence>
<gene>
    <name evidence="2" type="ORF">IAD06_02745</name>
</gene>
<evidence type="ECO:0000313" key="3">
    <source>
        <dbReference type="Proteomes" id="UP000886722"/>
    </source>
</evidence>
<dbReference type="InterPro" id="IPR011322">
    <property type="entry name" value="N-reg_PII-like_a/b"/>
</dbReference>
<name>A0A9D1GF06_9BACT</name>
<proteinExistence type="predicted"/>
<feature type="domain" description="DUF2007" evidence="1">
    <location>
        <begin position="23"/>
        <end position="77"/>
    </location>
</feature>
<dbReference type="Gene3D" id="3.30.70.790">
    <property type="entry name" value="UreE, C-terminal domain"/>
    <property type="match status" value="1"/>
</dbReference>
<accession>A0A9D1GF06</accession>
<protein>
    <submittedName>
        <fullName evidence="2">DUF2007 domain-containing protein</fullName>
    </submittedName>
</protein>
<organism evidence="2 3">
    <name type="scientific">Candidatus Caccoplasma intestinavium</name>
    <dbReference type="NCBI Taxonomy" id="2840716"/>
    <lineage>
        <taxon>Bacteria</taxon>
        <taxon>Pseudomonadati</taxon>
        <taxon>Bacteroidota</taxon>
        <taxon>Bacteroidia</taxon>
        <taxon>Bacteroidales</taxon>
        <taxon>Bacteroidaceae</taxon>
        <taxon>Bacteroidaceae incertae sedis</taxon>
        <taxon>Candidatus Caccoplasma</taxon>
    </lineage>
</organism>
<dbReference type="AlphaFoldDB" id="A0A9D1GF06"/>
<dbReference type="SUPFAM" id="SSF54913">
    <property type="entry name" value="GlnB-like"/>
    <property type="match status" value="1"/>
</dbReference>